<accession>A0AAV2II52</accession>
<reference evidence="11 12" key="1">
    <citation type="submission" date="2024-04" db="EMBL/GenBank/DDBJ databases">
        <authorList>
            <consortium name="Genoscope - CEA"/>
            <person name="William W."/>
        </authorList>
    </citation>
    <scope>NUCLEOTIDE SEQUENCE [LARGE SCALE GENOMIC DNA]</scope>
</reference>
<evidence type="ECO:0000256" key="4">
    <source>
        <dbReference type="ARBA" id="ARBA00022679"/>
    </source>
</evidence>
<dbReference type="GO" id="GO:0006493">
    <property type="term" value="P:protein O-linked glycosylation"/>
    <property type="evidence" value="ECO:0007669"/>
    <property type="project" value="TreeGrafter"/>
</dbReference>
<dbReference type="PANTHER" id="PTHR11214">
    <property type="entry name" value="BETA-1,3-N-ACETYLGLUCOSAMINYLTRANSFERASE"/>
    <property type="match status" value="1"/>
</dbReference>
<dbReference type="EC" id="2.4.1.-" evidence="10"/>
<evidence type="ECO:0000313" key="12">
    <source>
        <dbReference type="Proteomes" id="UP001497497"/>
    </source>
</evidence>
<dbReference type="AlphaFoldDB" id="A0AAV2II52"/>
<dbReference type="PANTHER" id="PTHR11214:SF3">
    <property type="entry name" value="BETA-1,3-GALACTOSYLTRANSFERASE 6"/>
    <property type="match status" value="1"/>
</dbReference>
<keyword evidence="7" id="KW-1133">Transmembrane helix</keyword>
<dbReference type="GO" id="GO:0000139">
    <property type="term" value="C:Golgi membrane"/>
    <property type="evidence" value="ECO:0007669"/>
    <property type="project" value="UniProtKB-SubCell"/>
</dbReference>
<name>A0AAV2II52_LYMST</name>
<keyword evidence="9" id="KW-0472">Membrane</keyword>
<dbReference type="Gene3D" id="3.90.550.50">
    <property type="match status" value="1"/>
</dbReference>
<dbReference type="Pfam" id="PF01762">
    <property type="entry name" value="Galactosyl_T"/>
    <property type="match status" value="1"/>
</dbReference>
<comment type="similarity">
    <text evidence="2 10">Belongs to the glycosyltransferase 31 family.</text>
</comment>
<evidence type="ECO:0000256" key="2">
    <source>
        <dbReference type="ARBA" id="ARBA00008661"/>
    </source>
</evidence>
<evidence type="ECO:0000256" key="9">
    <source>
        <dbReference type="ARBA" id="ARBA00023136"/>
    </source>
</evidence>
<comment type="subcellular location">
    <subcellularLocation>
        <location evidence="1 10">Golgi apparatus membrane</location>
        <topology evidence="1 10">Single-pass type II membrane protein</topology>
    </subcellularLocation>
</comment>
<dbReference type="Proteomes" id="UP001497497">
    <property type="component" value="Unassembled WGS sequence"/>
</dbReference>
<comment type="caution">
    <text evidence="11">The sequence shown here is derived from an EMBL/GenBank/DDBJ whole genome shotgun (WGS) entry which is preliminary data.</text>
</comment>
<feature type="non-terminal residue" evidence="11">
    <location>
        <position position="1"/>
    </location>
</feature>
<evidence type="ECO:0000256" key="7">
    <source>
        <dbReference type="ARBA" id="ARBA00022989"/>
    </source>
</evidence>
<organism evidence="11 12">
    <name type="scientific">Lymnaea stagnalis</name>
    <name type="common">Great pond snail</name>
    <name type="synonym">Helix stagnalis</name>
    <dbReference type="NCBI Taxonomy" id="6523"/>
    <lineage>
        <taxon>Eukaryota</taxon>
        <taxon>Metazoa</taxon>
        <taxon>Spiralia</taxon>
        <taxon>Lophotrochozoa</taxon>
        <taxon>Mollusca</taxon>
        <taxon>Gastropoda</taxon>
        <taxon>Heterobranchia</taxon>
        <taxon>Euthyneura</taxon>
        <taxon>Panpulmonata</taxon>
        <taxon>Hygrophila</taxon>
        <taxon>Lymnaeoidea</taxon>
        <taxon>Lymnaeidae</taxon>
        <taxon>Lymnaea</taxon>
    </lineage>
</organism>
<evidence type="ECO:0000256" key="6">
    <source>
        <dbReference type="ARBA" id="ARBA00022968"/>
    </source>
</evidence>
<evidence type="ECO:0000256" key="8">
    <source>
        <dbReference type="ARBA" id="ARBA00023034"/>
    </source>
</evidence>
<keyword evidence="12" id="KW-1185">Reference proteome</keyword>
<protein>
    <recommendedName>
        <fullName evidence="10">Hexosyltransferase</fullName>
        <ecNumber evidence="10">2.4.1.-</ecNumber>
    </recommendedName>
</protein>
<dbReference type="GO" id="GO:0016758">
    <property type="term" value="F:hexosyltransferase activity"/>
    <property type="evidence" value="ECO:0007669"/>
    <property type="project" value="InterPro"/>
</dbReference>
<evidence type="ECO:0000313" key="11">
    <source>
        <dbReference type="EMBL" id="CAL1546706.1"/>
    </source>
</evidence>
<keyword evidence="5" id="KW-0812">Transmembrane</keyword>
<evidence type="ECO:0000256" key="3">
    <source>
        <dbReference type="ARBA" id="ARBA00022676"/>
    </source>
</evidence>
<evidence type="ECO:0000256" key="10">
    <source>
        <dbReference type="RuleBase" id="RU363063"/>
    </source>
</evidence>
<evidence type="ECO:0000256" key="1">
    <source>
        <dbReference type="ARBA" id="ARBA00004323"/>
    </source>
</evidence>
<dbReference type="InterPro" id="IPR002659">
    <property type="entry name" value="Glyco_trans_31"/>
</dbReference>
<dbReference type="EMBL" id="CAXITT010000847">
    <property type="protein sequence ID" value="CAL1546706.1"/>
    <property type="molecule type" value="Genomic_DNA"/>
</dbReference>
<keyword evidence="3 10" id="KW-0328">Glycosyltransferase</keyword>
<keyword evidence="8 10" id="KW-0333">Golgi apparatus</keyword>
<proteinExistence type="inferred from homology"/>
<sequence>VNLTEIESASNNLTPTSCPDCFRPKTEQISDEMIELPFSETVLPKQPLDFFTPRLNTVQNLSTSYLIHPNVCAGGQQPYLLAVQMSVISRSEDRDAVRRTWGSVARHHTWPKRRVNAVVRVVFVVARQPTAETGVADSPTETFRRRVASMKQLEDINKEGREFGDILYLDMIDSYRNLTLKVLSAFKWAELHCRLETKFILKVDLDTFVNVPLLVDVLMRSERRLEYSILGYVYHRGSSPVHRAGPWAVDEAVYPMHVYPEYASGCAYVLSYKVLAKMADTAPYVPMVDVEDAFITGVLRYVTGCRLFSLPERMTHYLDRSWAGCSFYRDEKIAGTGANKTKMAALWDMFNNDGKGCG</sequence>
<keyword evidence="4" id="KW-0808">Transferase</keyword>
<evidence type="ECO:0000256" key="5">
    <source>
        <dbReference type="ARBA" id="ARBA00022692"/>
    </source>
</evidence>
<keyword evidence="6" id="KW-0735">Signal-anchor</keyword>
<gene>
    <name evidence="11" type="ORF">GSLYS_00020083001</name>
</gene>